<dbReference type="AlphaFoldDB" id="A0A5K3G3Q2"/>
<feature type="compositionally biased region" description="Basic and acidic residues" evidence="1">
    <location>
        <begin position="83"/>
        <end position="107"/>
    </location>
</feature>
<accession>A0A5K3G3Q2</accession>
<proteinExistence type="predicted"/>
<sequence>MSIVISIPDTRISASNGLTICRTGQKMFSGLMCYHKFPKVCHGSIKHEAELPKASPPMPEINYAISGWNSRLRSRLPTTARTMDQRNDHTPTQEGGLRCEDGSRHMD</sequence>
<organism evidence="2">
    <name type="scientific">Mesocestoides corti</name>
    <name type="common">Flatworm</name>
    <dbReference type="NCBI Taxonomy" id="53468"/>
    <lineage>
        <taxon>Eukaryota</taxon>
        <taxon>Metazoa</taxon>
        <taxon>Spiralia</taxon>
        <taxon>Lophotrochozoa</taxon>
        <taxon>Platyhelminthes</taxon>
        <taxon>Cestoda</taxon>
        <taxon>Eucestoda</taxon>
        <taxon>Cyclophyllidea</taxon>
        <taxon>Mesocestoididae</taxon>
        <taxon>Mesocestoides</taxon>
    </lineage>
</organism>
<dbReference type="WBParaSite" id="MCU_012755-RA">
    <property type="protein sequence ID" value="MCU_012755-RA"/>
    <property type="gene ID" value="MCU_012755"/>
</dbReference>
<feature type="region of interest" description="Disordered" evidence="1">
    <location>
        <begin position="77"/>
        <end position="107"/>
    </location>
</feature>
<name>A0A5K3G3Q2_MESCO</name>
<protein>
    <submittedName>
        <fullName evidence="2">Uncharacterized protein</fullName>
    </submittedName>
</protein>
<evidence type="ECO:0000313" key="2">
    <source>
        <dbReference type="WBParaSite" id="MCU_012755-RA"/>
    </source>
</evidence>
<evidence type="ECO:0000256" key="1">
    <source>
        <dbReference type="SAM" id="MobiDB-lite"/>
    </source>
</evidence>
<reference evidence="2" key="1">
    <citation type="submission" date="2019-11" db="UniProtKB">
        <authorList>
            <consortium name="WormBaseParasite"/>
        </authorList>
    </citation>
    <scope>IDENTIFICATION</scope>
</reference>